<keyword evidence="3" id="KW-0547">Nucleotide-binding</keyword>
<evidence type="ECO:0000256" key="2">
    <source>
        <dbReference type="ARBA" id="ARBA00022448"/>
    </source>
</evidence>
<keyword evidence="5" id="KW-0046">Antibiotic resistance</keyword>
<dbReference type="SMART" id="SM00382">
    <property type="entry name" value="AAA"/>
    <property type="match status" value="1"/>
</dbReference>
<dbReference type="Pfam" id="PF00005">
    <property type="entry name" value="ABC_tran"/>
    <property type="match status" value="1"/>
</dbReference>
<gene>
    <name evidence="7" type="ORF">LR394_19945</name>
</gene>
<dbReference type="InterPro" id="IPR027417">
    <property type="entry name" value="P-loop_NTPase"/>
</dbReference>
<name>A0A9X1NFY3_9ACTN</name>
<keyword evidence="2" id="KW-0813">Transport</keyword>
<keyword evidence="4 7" id="KW-0067">ATP-binding</keyword>
<organism evidence="7 8">
    <name type="scientific">Kineosporia babensis</name>
    <dbReference type="NCBI Taxonomy" id="499548"/>
    <lineage>
        <taxon>Bacteria</taxon>
        <taxon>Bacillati</taxon>
        <taxon>Actinomycetota</taxon>
        <taxon>Actinomycetes</taxon>
        <taxon>Kineosporiales</taxon>
        <taxon>Kineosporiaceae</taxon>
        <taxon>Kineosporia</taxon>
    </lineage>
</organism>
<dbReference type="InterPro" id="IPR003439">
    <property type="entry name" value="ABC_transporter-like_ATP-bd"/>
</dbReference>
<feature type="domain" description="ABC transporter" evidence="6">
    <location>
        <begin position="18"/>
        <end position="254"/>
    </location>
</feature>
<dbReference type="EMBL" id="JAJOMB010000010">
    <property type="protein sequence ID" value="MCD5313184.1"/>
    <property type="molecule type" value="Genomic_DNA"/>
</dbReference>
<dbReference type="InterPro" id="IPR050763">
    <property type="entry name" value="ABC_transporter_ATP-binding"/>
</dbReference>
<proteinExistence type="predicted"/>
<comment type="subcellular location">
    <subcellularLocation>
        <location evidence="1">Cell membrane</location>
        <topology evidence="1">Peripheral membrane protein</topology>
    </subcellularLocation>
</comment>
<evidence type="ECO:0000313" key="8">
    <source>
        <dbReference type="Proteomes" id="UP001138997"/>
    </source>
</evidence>
<accession>A0A9X1NFY3</accession>
<dbReference type="GO" id="GO:0005886">
    <property type="term" value="C:plasma membrane"/>
    <property type="evidence" value="ECO:0007669"/>
    <property type="project" value="UniProtKB-SubCell"/>
</dbReference>
<evidence type="ECO:0000313" key="7">
    <source>
        <dbReference type="EMBL" id="MCD5313184.1"/>
    </source>
</evidence>
<sequence length="323" mass="34766">MVHSDGGKHEPAQNAPALVVDHVAFAARQGFLRRRRQIFDGLSFTVDPGEAVGLLLASGSGKTSLAKLATGLHTPAFGSVSVLGLNPAADQGKLKGRVGAIVNEHSQLWPDLPLGDALAMLGQYFDLHNEKARRTELAERLELTRVLRTPVGDLTPAQHRRAELVAALMPDPELLILDEPTRGMDAAGKERIRSVLRQENRMRGRTLLVATSDLADVESLCPRLLVGVDGRIGFDGNVPALSELLGTERVLVVDLMAPTDRLDELPGTDLIAIEANGLRQRIGITPGQTTTAKVLADVVSRASVRNLTLEEPDVSELVRRLAL</sequence>
<dbReference type="Proteomes" id="UP001138997">
    <property type="component" value="Unassembled WGS sequence"/>
</dbReference>
<evidence type="ECO:0000256" key="1">
    <source>
        <dbReference type="ARBA" id="ARBA00004202"/>
    </source>
</evidence>
<comment type="caution">
    <text evidence="7">The sequence shown here is derived from an EMBL/GenBank/DDBJ whole genome shotgun (WGS) entry which is preliminary data.</text>
</comment>
<dbReference type="PANTHER" id="PTHR42711">
    <property type="entry name" value="ABC TRANSPORTER ATP-BINDING PROTEIN"/>
    <property type="match status" value="1"/>
</dbReference>
<dbReference type="AlphaFoldDB" id="A0A9X1NFY3"/>
<dbReference type="GO" id="GO:0016887">
    <property type="term" value="F:ATP hydrolysis activity"/>
    <property type="evidence" value="ECO:0007669"/>
    <property type="project" value="InterPro"/>
</dbReference>
<dbReference type="PANTHER" id="PTHR42711:SF1">
    <property type="entry name" value="ABC-TRANSPORT PROTEIN, ATP-BINDING COMPONENT"/>
    <property type="match status" value="1"/>
</dbReference>
<dbReference type="GO" id="GO:0046677">
    <property type="term" value="P:response to antibiotic"/>
    <property type="evidence" value="ECO:0007669"/>
    <property type="project" value="UniProtKB-KW"/>
</dbReference>
<evidence type="ECO:0000259" key="6">
    <source>
        <dbReference type="PROSITE" id="PS50893"/>
    </source>
</evidence>
<evidence type="ECO:0000256" key="5">
    <source>
        <dbReference type="ARBA" id="ARBA00023251"/>
    </source>
</evidence>
<reference evidence="7" key="1">
    <citation type="submission" date="2021-11" db="EMBL/GenBank/DDBJ databases">
        <title>Streptomyces corallinus and Kineosporia corallina sp. nov., two new coral-derived marine actinobacteria.</title>
        <authorList>
            <person name="Buangrab K."/>
            <person name="Sutthacheep M."/>
            <person name="Yeemin T."/>
            <person name="Harunari E."/>
            <person name="Igarashi Y."/>
            <person name="Sripreechasak P."/>
            <person name="Kanchanasin P."/>
            <person name="Tanasupawat S."/>
            <person name="Phongsopitanun W."/>
        </authorList>
    </citation>
    <scope>NUCLEOTIDE SEQUENCE</scope>
    <source>
        <strain evidence="7">JCM 31032</strain>
    </source>
</reference>
<dbReference type="SUPFAM" id="SSF52540">
    <property type="entry name" value="P-loop containing nucleoside triphosphate hydrolases"/>
    <property type="match status" value="1"/>
</dbReference>
<keyword evidence="8" id="KW-1185">Reference proteome</keyword>
<dbReference type="RefSeq" id="WP_231444137.1">
    <property type="nucleotide sequence ID" value="NZ_JAJOMB010000010.1"/>
</dbReference>
<dbReference type="InterPro" id="IPR003593">
    <property type="entry name" value="AAA+_ATPase"/>
</dbReference>
<dbReference type="GO" id="GO:0005524">
    <property type="term" value="F:ATP binding"/>
    <property type="evidence" value="ECO:0007669"/>
    <property type="project" value="UniProtKB-KW"/>
</dbReference>
<evidence type="ECO:0000256" key="3">
    <source>
        <dbReference type="ARBA" id="ARBA00022741"/>
    </source>
</evidence>
<evidence type="ECO:0000256" key="4">
    <source>
        <dbReference type="ARBA" id="ARBA00022840"/>
    </source>
</evidence>
<dbReference type="Gene3D" id="3.40.50.300">
    <property type="entry name" value="P-loop containing nucleotide triphosphate hydrolases"/>
    <property type="match status" value="1"/>
</dbReference>
<dbReference type="PROSITE" id="PS50893">
    <property type="entry name" value="ABC_TRANSPORTER_2"/>
    <property type="match status" value="1"/>
</dbReference>
<protein>
    <submittedName>
        <fullName evidence="7">ATP-binding cassette domain-containing protein</fullName>
    </submittedName>
</protein>